<gene>
    <name evidence="1" type="ORF">CEPIT_LOCUS13344</name>
</gene>
<reference evidence="1" key="1">
    <citation type="submission" date="2022-07" db="EMBL/GenBank/DDBJ databases">
        <authorList>
            <person name="Macas J."/>
            <person name="Novak P."/>
            <person name="Neumann P."/>
        </authorList>
    </citation>
    <scope>NUCLEOTIDE SEQUENCE</scope>
</reference>
<comment type="caution">
    <text evidence="1">The sequence shown here is derived from an EMBL/GenBank/DDBJ whole genome shotgun (WGS) entry which is preliminary data.</text>
</comment>
<keyword evidence="2" id="KW-1185">Reference proteome</keyword>
<sequence length="204" mass="21812">MRMITKALLVLPYGHLQTLTLRDFSSTVEVDPRLLFSSTDGVLSVISGVLAAYFTVNPASARAISRQIVTVALDKVCVGGHLRYGLSMSAVLEATVLIPERVLFPPPYATPQKPSPPPPNMIVSLSEIEALVDWILSGVELVLDTGGAGERDISPGGGDASGLSESEVCGMKTEKFNGEKNEEHAEVCSVCLDENTRKGTLSRR</sequence>
<evidence type="ECO:0000313" key="2">
    <source>
        <dbReference type="Proteomes" id="UP001152523"/>
    </source>
</evidence>
<organism evidence="1 2">
    <name type="scientific">Cuscuta epithymum</name>
    <dbReference type="NCBI Taxonomy" id="186058"/>
    <lineage>
        <taxon>Eukaryota</taxon>
        <taxon>Viridiplantae</taxon>
        <taxon>Streptophyta</taxon>
        <taxon>Embryophyta</taxon>
        <taxon>Tracheophyta</taxon>
        <taxon>Spermatophyta</taxon>
        <taxon>Magnoliopsida</taxon>
        <taxon>eudicotyledons</taxon>
        <taxon>Gunneridae</taxon>
        <taxon>Pentapetalae</taxon>
        <taxon>asterids</taxon>
        <taxon>lamiids</taxon>
        <taxon>Solanales</taxon>
        <taxon>Convolvulaceae</taxon>
        <taxon>Cuscuteae</taxon>
        <taxon>Cuscuta</taxon>
        <taxon>Cuscuta subgen. Cuscuta</taxon>
    </lineage>
</organism>
<accession>A0AAV0D8G5</accession>
<name>A0AAV0D8G5_9ASTE</name>
<dbReference type="Proteomes" id="UP001152523">
    <property type="component" value="Unassembled WGS sequence"/>
</dbReference>
<dbReference type="AlphaFoldDB" id="A0AAV0D8G5"/>
<dbReference type="EMBL" id="CAMAPF010000084">
    <property type="protein sequence ID" value="CAH9095623.1"/>
    <property type="molecule type" value="Genomic_DNA"/>
</dbReference>
<proteinExistence type="predicted"/>
<evidence type="ECO:0000313" key="1">
    <source>
        <dbReference type="EMBL" id="CAH9095623.1"/>
    </source>
</evidence>
<protein>
    <submittedName>
        <fullName evidence="1">Uncharacterized protein</fullName>
    </submittedName>
</protein>